<organism evidence="2 3">
    <name type="scientific">Stieleria marina</name>
    <dbReference type="NCBI Taxonomy" id="1930275"/>
    <lineage>
        <taxon>Bacteria</taxon>
        <taxon>Pseudomonadati</taxon>
        <taxon>Planctomycetota</taxon>
        <taxon>Planctomycetia</taxon>
        <taxon>Pirellulales</taxon>
        <taxon>Pirellulaceae</taxon>
        <taxon>Stieleria</taxon>
    </lineage>
</organism>
<dbReference type="EMBL" id="CP036526">
    <property type="protein sequence ID" value="QDT10952.1"/>
    <property type="molecule type" value="Genomic_DNA"/>
</dbReference>
<feature type="compositionally biased region" description="Pro residues" evidence="1">
    <location>
        <begin position="103"/>
        <end position="113"/>
    </location>
</feature>
<gene>
    <name evidence="2" type="ORF">K239x_29450</name>
</gene>
<evidence type="ECO:0000256" key="1">
    <source>
        <dbReference type="SAM" id="MobiDB-lite"/>
    </source>
</evidence>
<protein>
    <submittedName>
        <fullName evidence="2">Uncharacterized protein</fullName>
    </submittedName>
</protein>
<feature type="compositionally biased region" description="Low complexity" evidence="1">
    <location>
        <begin position="114"/>
        <end position="123"/>
    </location>
</feature>
<dbReference type="AlphaFoldDB" id="A0A517NV06"/>
<proteinExistence type="predicted"/>
<dbReference type="Proteomes" id="UP000319817">
    <property type="component" value="Chromosome"/>
</dbReference>
<reference evidence="2 3" key="1">
    <citation type="submission" date="2019-02" db="EMBL/GenBank/DDBJ databases">
        <title>Deep-cultivation of Planctomycetes and their phenomic and genomic characterization uncovers novel biology.</title>
        <authorList>
            <person name="Wiegand S."/>
            <person name="Jogler M."/>
            <person name="Boedeker C."/>
            <person name="Pinto D."/>
            <person name="Vollmers J."/>
            <person name="Rivas-Marin E."/>
            <person name="Kohn T."/>
            <person name="Peeters S.H."/>
            <person name="Heuer A."/>
            <person name="Rast P."/>
            <person name="Oberbeckmann S."/>
            <person name="Bunk B."/>
            <person name="Jeske O."/>
            <person name="Meyerdierks A."/>
            <person name="Storesund J.E."/>
            <person name="Kallscheuer N."/>
            <person name="Luecker S."/>
            <person name="Lage O.M."/>
            <person name="Pohl T."/>
            <person name="Merkel B.J."/>
            <person name="Hornburger P."/>
            <person name="Mueller R.-W."/>
            <person name="Bruemmer F."/>
            <person name="Labrenz M."/>
            <person name="Spormann A.M."/>
            <person name="Op den Camp H."/>
            <person name="Overmann J."/>
            <person name="Amann R."/>
            <person name="Jetten M.S.M."/>
            <person name="Mascher T."/>
            <person name="Medema M.H."/>
            <person name="Devos D.P."/>
            <person name="Kaster A.-K."/>
            <person name="Ovreas L."/>
            <person name="Rohde M."/>
            <person name="Galperin M.Y."/>
            <person name="Jogler C."/>
        </authorList>
    </citation>
    <scope>NUCLEOTIDE SEQUENCE [LARGE SCALE GENOMIC DNA]</scope>
    <source>
        <strain evidence="2 3">K23_9</strain>
    </source>
</reference>
<dbReference type="OrthoDB" id="276426at2"/>
<accession>A0A517NV06</accession>
<feature type="compositionally biased region" description="Polar residues" evidence="1">
    <location>
        <begin position="1"/>
        <end position="19"/>
    </location>
</feature>
<feature type="region of interest" description="Disordered" evidence="1">
    <location>
        <begin position="1"/>
        <end position="34"/>
    </location>
</feature>
<keyword evidence="3" id="KW-1185">Reference proteome</keyword>
<name>A0A517NV06_9BACT</name>
<evidence type="ECO:0000313" key="2">
    <source>
        <dbReference type="EMBL" id="QDT10952.1"/>
    </source>
</evidence>
<feature type="region of interest" description="Disordered" evidence="1">
    <location>
        <begin position="90"/>
        <end position="123"/>
    </location>
</feature>
<sequence>MNVPDYTTSFAIQPSSTGRALQGPPPPPPAQELSGALNAIGVDDEKASEILDQVQEAVSAIESGSSDRSANGKQIQDAIGEILEANGIDPAEIGDAIKSNRPAGPPPQGPPPGSGSSTSVESALSAANVQEQDIEALLNELVDTISELTTNVNQEVSGEDFEAALTNVLEKNGVDVGLFQQSLGNQLGSNGQFVNRLV</sequence>
<dbReference type="RefSeq" id="WP_145418676.1">
    <property type="nucleotide sequence ID" value="NZ_CP036526.1"/>
</dbReference>
<evidence type="ECO:0000313" key="3">
    <source>
        <dbReference type="Proteomes" id="UP000319817"/>
    </source>
</evidence>